<feature type="compositionally biased region" description="Basic and acidic residues" evidence="1">
    <location>
        <begin position="35"/>
        <end position="58"/>
    </location>
</feature>
<accession>A0ABM1C4R9</accession>
<proteinExistence type="predicted"/>
<dbReference type="Proteomes" id="UP000694941">
    <property type="component" value="Unplaced"/>
</dbReference>
<keyword evidence="3" id="KW-1185">Reference proteome</keyword>
<protein>
    <submittedName>
        <fullName evidence="4">Uncharacterized protein LOC106478169</fullName>
    </submittedName>
</protein>
<reference evidence="4" key="1">
    <citation type="submission" date="2025-08" db="UniProtKB">
        <authorList>
            <consortium name="RefSeq"/>
        </authorList>
    </citation>
    <scope>IDENTIFICATION</scope>
    <source>
        <tissue evidence="4">Muscle</tissue>
    </source>
</reference>
<evidence type="ECO:0000313" key="3">
    <source>
        <dbReference type="Proteomes" id="UP000694941"/>
    </source>
</evidence>
<dbReference type="Pfam" id="PF13843">
    <property type="entry name" value="DDE_Tnp_1_7"/>
    <property type="match status" value="1"/>
</dbReference>
<evidence type="ECO:0000313" key="4">
    <source>
        <dbReference type="RefSeq" id="XP_013794143.1"/>
    </source>
</evidence>
<name>A0ABM1C4R9_LIMPO</name>
<evidence type="ECO:0000256" key="1">
    <source>
        <dbReference type="SAM" id="MobiDB-lite"/>
    </source>
</evidence>
<evidence type="ECO:0000259" key="2">
    <source>
        <dbReference type="Pfam" id="PF13843"/>
    </source>
</evidence>
<feature type="domain" description="PiggyBac transposable element-derived protein" evidence="2">
    <location>
        <begin position="123"/>
        <end position="216"/>
    </location>
</feature>
<sequence>MASHRKQNMLSEDEIITELFDDNLSDLPSEGEDSNVDHSDSDSSKSDDVRPTKIHKDVVLSTDSESEGDDDSTNVPVSDLFSHCDNDNWSEIDIPLNLEMFEGNPGVTITSFEPESIAAMTSLMFSDNLFEMFCQEMCTYNNQTAEKHKMSSKGLQWCEVTPTDTRKFLGLILLMGQTRKYNWKAYWSTDPLLINPIFLQTISQNRFEQIWTFLAFQ</sequence>
<feature type="compositionally biased region" description="Acidic residues" evidence="1">
    <location>
        <begin position="20"/>
        <end position="34"/>
    </location>
</feature>
<organism evidence="3 4">
    <name type="scientific">Limulus polyphemus</name>
    <name type="common">Atlantic horseshoe crab</name>
    <dbReference type="NCBI Taxonomy" id="6850"/>
    <lineage>
        <taxon>Eukaryota</taxon>
        <taxon>Metazoa</taxon>
        <taxon>Ecdysozoa</taxon>
        <taxon>Arthropoda</taxon>
        <taxon>Chelicerata</taxon>
        <taxon>Merostomata</taxon>
        <taxon>Xiphosura</taxon>
        <taxon>Limulidae</taxon>
        <taxon>Limulus</taxon>
    </lineage>
</organism>
<feature type="region of interest" description="Disordered" evidence="1">
    <location>
        <begin position="20"/>
        <end position="75"/>
    </location>
</feature>
<dbReference type="PANTHER" id="PTHR46599">
    <property type="entry name" value="PIGGYBAC TRANSPOSABLE ELEMENT-DERIVED PROTEIN 4"/>
    <property type="match status" value="1"/>
</dbReference>
<dbReference type="InterPro" id="IPR029526">
    <property type="entry name" value="PGBD"/>
</dbReference>
<dbReference type="GeneID" id="106478169"/>
<dbReference type="RefSeq" id="XP_013794143.1">
    <property type="nucleotide sequence ID" value="XM_013938689.1"/>
</dbReference>
<dbReference type="PANTHER" id="PTHR46599:SF3">
    <property type="entry name" value="PIGGYBAC TRANSPOSABLE ELEMENT-DERIVED PROTEIN 4"/>
    <property type="match status" value="1"/>
</dbReference>
<gene>
    <name evidence="4" type="primary">LOC106478169</name>
</gene>